<organism evidence="1">
    <name type="scientific">Ackermannviridae sp</name>
    <dbReference type="NCBI Taxonomy" id="2831612"/>
    <lineage>
        <taxon>Viruses</taxon>
        <taxon>Duplodnaviria</taxon>
        <taxon>Heunggongvirae</taxon>
        <taxon>Uroviricota</taxon>
        <taxon>Caudoviricetes</taxon>
        <taxon>Pantevenvirales</taxon>
        <taxon>Ackermannviridae</taxon>
    </lineage>
</organism>
<sequence>MNATRNPFYHLPGGADLPGDVRVSDTADATKTAAGGWAASPAAVAAATKVETGTIDGASNVHWTRYGRLVLIECSSSNAFVTTIPEWGNVRIGKLPFEAVDNDACVSVVIARTGIGKTLFNGVLARIVDGYIIISNWGDGNLTDANIVFSLSYICK</sequence>
<evidence type="ECO:0000313" key="1">
    <source>
        <dbReference type="EMBL" id="DAG89295.1"/>
    </source>
</evidence>
<proteinExistence type="predicted"/>
<protein>
    <submittedName>
        <fullName evidence="1">Cas system-associated protein</fullName>
    </submittedName>
</protein>
<reference evidence="1" key="1">
    <citation type="journal article" date="2021" name="Proc. Natl. Acad. Sci. U.S.A.">
        <title>A Catalog of Tens of Thousands of Viruses from Human Metagenomes Reveals Hidden Associations with Chronic Diseases.</title>
        <authorList>
            <person name="Tisza M.J."/>
            <person name="Buck C.B."/>
        </authorList>
    </citation>
    <scope>NUCLEOTIDE SEQUENCE</scope>
    <source>
        <strain evidence="1">CtbGU10</strain>
    </source>
</reference>
<name>A0A8S5VK92_9CAUD</name>
<dbReference type="EMBL" id="BK035255">
    <property type="protein sequence ID" value="DAG89295.1"/>
    <property type="molecule type" value="Genomic_DNA"/>
</dbReference>
<accession>A0A8S5VK92</accession>